<reference evidence="2" key="1">
    <citation type="journal article" date="2023" name="Plant J.">
        <title>Genome sequences and population genomics provide insights into the demographic history, inbreeding, and mutation load of two 'living fossil' tree species of Dipteronia.</title>
        <authorList>
            <person name="Feng Y."/>
            <person name="Comes H.P."/>
            <person name="Chen J."/>
            <person name="Zhu S."/>
            <person name="Lu R."/>
            <person name="Zhang X."/>
            <person name="Li P."/>
            <person name="Qiu J."/>
            <person name="Olsen K.M."/>
            <person name="Qiu Y."/>
        </authorList>
    </citation>
    <scope>NUCLEOTIDE SEQUENCE</scope>
    <source>
        <strain evidence="2">NBL</strain>
    </source>
</reference>
<protein>
    <submittedName>
        <fullName evidence="2">Uncharacterized protein</fullName>
    </submittedName>
</protein>
<dbReference type="EMBL" id="JANJYJ010000004">
    <property type="protein sequence ID" value="KAK3220195.1"/>
    <property type="molecule type" value="Genomic_DNA"/>
</dbReference>
<name>A0AAE0EBB4_9ROSI</name>
<sequence>MQQPRAWSSWSDMIVAKAKGSKRENFQVVDFGAKRPKVIWKWANDRDSGFGGALGYGSSVCSSSSKRDYDVAEHPRKLDLDGSTPFEKNFYVKSPSVAAMSEKEVEEYRLQREITVEG</sequence>
<evidence type="ECO:0000313" key="3">
    <source>
        <dbReference type="Proteomes" id="UP001281410"/>
    </source>
</evidence>
<organism evidence="2 3">
    <name type="scientific">Dipteronia sinensis</name>
    <dbReference type="NCBI Taxonomy" id="43782"/>
    <lineage>
        <taxon>Eukaryota</taxon>
        <taxon>Viridiplantae</taxon>
        <taxon>Streptophyta</taxon>
        <taxon>Embryophyta</taxon>
        <taxon>Tracheophyta</taxon>
        <taxon>Spermatophyta</taxon>
        <taxon>Magnoliopsida</taxon>
        <taxon>eudicotyledons</taxon>
        <taxon>Gunneridae</taxon>
        <taxon>Pentapetalae</taxon>
        <taxon>rosids</taxon>
        <taxon>malvids</taxon>
        <taxon>Sapindales</taxon>
        <taxon>Sapindaceae</taxon>
        <taxon>Hippocastanoideae</taxon>
        <taxon>Acereae</taxon>
        <taxon>Dipteronia</taxon>
    </lineage>
</organism>
<evidence type="ECO:0000313" key="1">
    <source>
        <dbReference type="EMBL" id="KAK3220192.1"/>
    </source>
</evidence>
<evidence type="ECO:0000313" key="2">
    <source>
        <dbReference type="EMBL" id="KAK3220195.1"/>
    </source>
</evidence>
<gene>
    <name evidence="1" type="ORF">Dsin_014162</name>
    <name evidence="2" type="ORF">Dsin_014165</name>
</gene>
<dbReference type="AlphaFoldDB" id="A0AAE0EBB4"/>
<dbReference type="EMBL" id="JANJYJ010000004">
    <property type="protein sequence ID" value="KAK3220192.1"/>
    <property type="molecule type" value="Genomic_DNA"/>
</dbReference>
<dbReference type="Proteomes" id="UP001281410">
    <property type="component" value="Unassembled WGS sequence"/>
</dbReference>
<comment type="caution">
    <text evidence="2">The sequence shown here is derived from an EMBL/GenBank/DDBJ whole genome shotgun (WGS) entry which is preliminary data.</text>
</comment>
<keyword evidence="3" id="KW-1185">Reference proteome</keyword>
<accession>A0AAE0EBB4</accession>
<proteinExistence type="predicted"/>